<dbReference type="InterPro" id="IPR010144">
    <property type="entry name" value="CRISPR-assoc_prot_Csd1-typ"/>
</dbReference>
<keyword evidence="2" id="KW-1185">Reference proteome</keyword>
<evidence type="ECO:0000313" key="1">
    <source>
        <dbReference type="EMBL" id="NNM71292.1"/>
    </source>
</evidence>
<organism evidence="1 2">
    <name type="scientific">Enterovirga aerilata</name>
    <dbReference type="NCBI Taxonomy" id="2730920"/>
    <lineage>
        <taxon>Bacteria</taxon>
        <taxon>Pseudomonadati</taxon>
        <taxon>Pseudomonadota</taxon>
        <taxon>Alphaproteobacteria</taxon>
        <taxon>Hyphomicrobiales</taxon>
        <taxon>Methylobacteriaceae</taxon>
        <taxon>Enterovirga</taxon>
    </lineage>
</organism>
<dbReference type="AlphaFoldDB" id="A0A849HW14"/>
<sequence>MTILASLARAYERLPDKSPPGYSSQPIGYVISLNPDGTPAHLPIPRQQGSARKPAALPMSVPQPVKRTSGIAPNLLWDKTSYALGVTAAGGRRTAEEHAAFRKLHAEKLAGNDDAGLTALRLFLERWTPGQFEALGWPKEMIDQNVAFVLESDRLRHLFIHDRPAARALVARVSSEGGARPEAVCLVTGERAPVARLHPSIKGVWGAQTAGASIVSFNLDAFTSYGHEQGDNAPVSEAAAFAYTTALNRFLARDSRNRIQIGDASTVFWADASAADAGSGGDLAAELEGMFRTLLGEGMSAEEARGMAEMVLGDFSRVDEVGEAEKLRAALRQIRAGRPGEIRLGLAEHVRFHVLGLAPNAARLSVRFWLDDEFGVIVRRYAEHVDRMRIEPKPRDESPSIWRCLVETATLRKTENIPPNLAGDWLRAILAGTPYPLTLLTTLLMRMRADKDVNALRAAMLKAVLMRNFGMTEKEAPVGLDPDNDQPGYLLGRLFATYERIQTDALPGLNATIRDKFYGAASATPRKVFTLLDRGSANHLAKIAKDSKGRAVNLEKLLSSIMERLRPDRDPFPAFLSTDQQALFPLGYYHQKSEFFRRKETGTAPSPVEETAA</sequence>
<protein>
    <submittedName>
        <fullName evidence="1">Type I-C CRISPR-associated protein Cas8c/Csd1</fullName>
    </submittedName>
</protein>
<dbReference type="Pfam" id="PF09709">
    <property type="entry name" value="Cas_Csd1"/>
    <property type="match status" value="1"/>
</dbReference>
<reference evidence="1 2" key="1">
    <citation type="submission" date="2020-04" db="EMBL/GenBank/DDBJ databases">
        <title>Enterovirga sp. isolate from soil.</title>
        <authorList>
            <person name="Chea S."/>
            <person name="Kim D.-U."/>
        </authorList>
    </citation>
    <scope>NUCLEOTIDE SEQUENCE [LARGE SCALE GENOMIC DNA]</scope>
    <source>
        <strain evidence="1 2">DB1703</strain>
    </source>
</reference>
<accession>A0A849HW14</accession>
<gene>
    <name evidence="1" type="primary">cas8c</name>
    <name evidence="1" type="ORF">HJG44_02645</name>
</gene>
<dbReference type="CDD" id="cd09757">
    <property type="entry name" value="Cas8c_I-C"/>
    <property type="match status" value="1"/>
</dbReference>
<dbReference type="EMBL" id="JABEPP010000001">
    <property type="protein sequence ID" value="NNM71292.1"/>
    <property type="molecule type" value="Genomic_DNA"/>
</dbReference>
<evidence type="ECO:0000313" key="2">
    <source>
        <dbReference type="Proteomes" id="UP000564885"/>
    </source>
</evidence>
<comment type="caution">
    <text evidence="1">The sequence shown here is derived from an EMBL/GenBank/DDBJ whole genome shotgun (WGS) entry which is preliminary data.</text>
</comment>
<dbReference type="RefSeq" id="WP_171216768.1">
    <property type="nucleotide sequence ID" value="NZ_JABEPP010000001.1"/>
</dbReference>
<dbReference type="Proteomes" id="UP000564885">
    <property type="component" value="Unassembled WGS sequence"/>
</dbReference>
<proteinExistence type="predicted"/>
<name>A0A849HW14_9HYPH</name>
<dbReference type="NCBIfam" id="TIGR01863">
    <property type="entry name" value="cas_Csd1"/>
    <property type="match status" value="1"/>
</dbReference>